<feature type="region of interest" description="Disordered" evidence="1">
    <location>
        <begin position="275"/>
        <end position="294"/>
    </location>
</feature>
<keyword evidence="4" id="KW-1185">Reference proteome</keyword>
<evidence type="ECO:0000313" key="4">
    <source>
        <dbReference type="Proteomes" id="UP000653305"/>
    </source>
</evidence>
<feature type="compositionally biased region" description="Basic and acidic residues" evidence="1">
    <location>
        <begin position="284"/>
        <end position="294"/>
    </location>
</feature>
<feature type="region of interest" description="Disordered" evidence="1">
    <location>
        <begin position="343"/>
        <end position="400"/>
    </location>
</feature>
<feature type="domain" description="SANTA" evidence="2">
    <location>
        <begin position="25"/>
        <end position="117"/>
    </location>
</feature>
<dbReference type="PANTHER" id="PTHR35311">
    <property type="entry name" value="KINETOCHORE-ASSOCIATED PROTEIN KNL-2 HOMOLOG"/>
    <property type="match status" value="1"/>
</dbReference>
<organism evidence="3 4">
    <name type="scientific">Phtheirospermum japonicum</name>
    <dbReference type="NCBI Taxonomy" id="374723"/>
    <lineage>
        <taxon>Eukaryota</taxon>
        <taxon>Viridiplantae</taxon>
        <taxon>Streptophyta</taxon>
        <taxon>Embryophyta</taxon>
        <taxon>Tracheophyta</taxon>
        <taxon>Spermatophyta</taxon>
        <taxon>Magnoliopsida</taxon>
        <taxon>eudicotyledons</taxon>
        <taxon>Gunneridae</taxon>
        <taxon>Pentapetalae</taxon>
        <taxon>asterids</taxon>
        <taxon>lamiids</taxon>
        <taxon>Lamiales</taxon>
        <taxon>Orobanchaceae</taxon>
        <taxon>Orobanchaceae incertae sedis</taxon>
        <taxon>Phtheirospermum</taxon>
    </lineage>
</organism>
<evidence type="ECO:0000313" key="3">
    <source>
        <dbReference type="EMBL" id="GFP94965.1"/>
    </source>
</evidence>
<dbReference type="AlphaFoldDB" id="A0A830CIL4"/>
<dbReference type="OrthoDB" id="118550at2759"/>
<dbReference type="Proteomes" id="UP000653305">
    <property type="component" value="Unassembled WGS sequence"/>
</dbReference>
<accession>A0A830CIL4</accession>
<proteinExistence type="predicted"/>
<feature type="compositionally biased region" description="Polar residues" evidence="1">
    <location>
        <begin position="375"/>
        <end position="389"/>
    </location>
</feature>
<evidence type="ECO:0000256" key="1">
    <source>
        <dbReference type="SAM" id="MobiDB-lite"/>
    </source>
</evidence>
<feature type="region of interest" description="Disordered" evidence="1">
    <location>
        <begin position="159"/>
        <end position="188"/>
    </location>
</feature>
<evidence type="ECO:0000259" key="2">
    <source>
        <dbReference type="Pfam" id="PF09133"/>
    </source>
</evidence>
<dbReference type="PANTHER" id="PTHR35311:SF9">
    <property type="entry name" value="KINETOCHORE-ASSOCIATED PROTEIN KNL-2 HOMOLOG"/>
    <property type="match status" value="1"/>
</dbReference>
<protein>
    <recommendedName>
        <fullName evidence="2">SANTA domain-containing protein</fullName>
    </recommendedName>
</protein>
<feature type="compositionally biased region" description="Basic and acidic residues" evidence="1">
    <location>
        <begin position="390"/>
        <end position="399"/>
    </location>
</feature>
<gene>
    <name evidence="3" type="ORF">PHJA_001640900</name>
</gene>
<dbReference type="Pfam" id="PF09133">
    <property type="entry name" value="SANTA"/>
    <property type="match status" value="1"/>
</dbReference>
<comment type="caution">
    <text evidence="3">The sequence shown here is derived from an EMBL/GenBank/DDBJ whole genome shotgun (WGS) entry which is preliminary data.</text>
</comment>
<dbReference type="InterPro" id="IPR053090">
    <property type="entry name" value="Centromere_KNL-2_homolog"/>
</dbReference>
<reference evidence="3" key="1">
    <citation type="submission" date="2020-07" db="EMBL/GenBank/DDBJ databases">
        <title>Ethylene signaling mediates host invasion by parasitic plants.</title>
        <authorList>
            <person name="Yoshida S."/>
        </authorList>
    </citation>
    <scope>NUCLEOTIDE SEQUENCE</scope>
    <source>
        <strain evidence="3">Okayama</strain>
    </source>
</reference>
<dbReference type="InterPro" id="IPR015216">
    <property type="entry name" value="SANTA"/>
</dbReference>
<dbReference type="EMBL" id="BMAC01000371">
    <property type="protein sequence ID" value="GFP94965.1"/>
    <property type="molecule type" value="Genomic_DNA"/>
</dbReference>
<name>A0A830CIL4_9LAMI</name>
<feature type="compositionally biased region" description="Basic residues" evidence="1">
    <location>
        <begin position="351"/>
        <end position="361"/>
    </location>
</feature>
<sequence length="457" mass="51311">MASASTPHNHKHSGNMLNSHFNPTVYLSDWWLVKTEDDVQRRRLAVAGFASRGSHAMRVFSSAPILKRHNDFNIETTDGICVVFEGYINKVRTEQNGFPSNVYDHFVFGFPPYWKEYEENLMDKESSSEDTLGFTRLKSPLPPRFAIESGQPHVDNCAEDLESQQKSKKTVSSAVSSPEKPDSVISDPENNFIISGIAPEGLEKESYSRGPTVEQDLNISVVTDKFADDSQVDANRGVLLACKLHSKSTDDLSKVGLDKINSSQEILSHTEGRARTRSMNNSEMKQKNNEKSVGEKIRSKFVSSMGSKTVEKVTHVDREPDQGRNNFNFEAFEFHSCPDKMKPSEFGTPKVKNKGNIKKAKAKETRSMGTAAASADNQVDNVTPDTNNETPDREKDEVRASPQCRLLMPILEFWRNQRAIYGSDRTITGIEEGRIHPDPQMKGMYGKINLIRDLVIM</sequence>